<comment type="caution">
    <text evidence="8">The sequence shown here is derived from an EMBL/GenBank/DDBJ whole genome shotgun (WGS) entry which is preliminary data.</text>
</comment>
<dbReference type="CDD" id="cd01135">
    <property type="entry name" value="V_A-ATPase_B"/>
    <property type="match status" value="1"/>
</dbReference>
<feature type="domain" description="ATPase F1/V1/A1 complex alpha/beta subunit nucleotide-binding" evidence="5">
    <location>
        <begin position="249"/>
        <end position="365"/>
    </location>
</feature>
<dbReference type="Gene3D" id="3.40.50.12240">
    <property type="match status" value="2"/>
</dbReference>
<evidence type="ECO:0000259" key="7">
    <source>
        <dbReference type="Pfam" id="PF22919"/>
    </source>
</evidence>
<feature type="domain" description="ATPase F1/V1/A1 complex alpha/beta subunit N-terminal" evidence="6">
    <location>
        <begin position="24"/>
        <end position="90"/>
    </location>
</feature>
<protein>
    <submittedName>
        <fullName evidence="8">V-type proton ATPase subunit B 1</fullName>
    </submittedName>
</protein>
<dbReference type="GO" id="GO:0046034">
    <property type="term" value="P:ATP metabolic process"/>
    <property type="evidence" value="ECO:0007669"/>
    <property type="project" value="InterPro"/>
</dbReference>
<keyword evidence="2" id="KW-0813">Transport</keyword>
<keyword evidence="4" id="KW-0406">Ion transport</keyword>
<evidence type="ECO:0000259" key="5">
    <source>
        <dbReference type="Pfam" id="PF00006"/>
    </source>
</evidence>
<dbReference type="HAMAP" id="MF_00310">
    <property type="entry name" value="ATP_synth_B_arch"/>
    <property type="match status" value="1"/>
</dbReference>
<evidence type="ECO:0000259" key="6">
    <source>
        <dbReference type="Pfam" id="PF02874"/>
    </source>
</evidence>
<feature type="domain" description="ATPase F1/V1/A1 complex alpha/beta subunit nucleotide-binding" evidence="5">
    <location>
        <begin position="155"/>
        <end position="241"/>
    </location>
</feature>
<dbReference type="InterPro" id="IPR055190">
    <property type="entry name" value="ATP-synt_VA_C"/>
</dbReference>
<evidence type="ECO:0000256" key="1">
    <source>
        <dbReference type="ARBA" id="ARBA00008936"/>
    </source>
</evidence>
<dbReference type="PANTHER" id="PTHR43389">
    <property type="entry name" value="V-TYPE PROTON ATPASE SUBUNIT B"/>
    <property type="match status" value="1"/>
</dbReference>
<evidence type="ECO:0000256" key="4">
    <source>
        <dbReference type="ARBA" id="ARBA00023065"/>
    </source>
</evidence>
<dbReference type="InterPro" id="IPR004100">
    <property type="entry name" value="ATPase_F1/V1/A1_a/bsu_N"/>
</dbReference>
<reference evidence="8" key="2">
    <citation type="journal article" date="2024" name="Plant">
        <title>Genomic evolution and insights into agronomic trait innovations of Sesamum species.</title>
        <authorList>
            <person name="Miao H."/>
            <person name="Wang L."/>
            <person name="Qu L."/>
            <person name="Liu H."/>
            <person name="Sun Y."/>
            <person name="Le M."/>
            <person name="Wang Q."/>
            <person name="Wei S."/>
            <person name="Zheng Y."/>
            <person name="Lin W."/>
            <person name="Duan Y."/>
            <person name="Cao H."/>
            <person name="Xiong S."/>
            <person name="Wang X."/>
            <person name="Wei L."/>
            <person name="Li C."/>
            <person name="Ma Q."/>
            <person name="Ju M."/>
            <person name="Zhao R."/>
            <person name="Li G."/>
            <person name="Mu C."/>
            <person name="Tian Q."/>
            <person name="Mei H."/>
            <person name="Zhang T."/>
            <person name="Gao T."/>
            <person name="Zhang H."/>
        </authorList>
    </citation>
    <scope>NUCLEOTIDE SEQUENCE</scope>
    <source>
        <strain evidence="8">KEN8</strain>
    </source>
</reference>
<dbReference type="InterPro" id="IPR020003">
    <property type="entry name" value="ATPase_a/bsu_AS"/>
</dbReference>
<gene>
    <name evidence="8" type="ORF">Scaly_0743200</name>
</gene>
<dbReference type="PROSITE" id="PS00152">
    <property type="entry name" value="ATPASE_ALPHA_BETA"/>
    <property type="match status" value="1"/>
</dbReference>
<dbReference type="Pfam" id="PF02874">
    <property type="entry name" value="ATP-synt_ab_N"/>
    <property type="match status" value="1"/>
</dbReference>
<dbReference type="InterPro" id="IPR022879">
    <property type="entry name" value="V-ATPase_su_B/beta"/>
</dbReference>
<dbReference type="InterPro" id="IPR027417">
    <property type="entry name" value="P-loop_NTPase"/>
</dbReference>
<dbReference type="EMBL" id="JACGWM010000004">
    <property type="protein sequence ID" value="KAL0376256.1"/>
    <property type="molecule type" value="Genomic_DNA"/>
</dbReference>
<comment type="similarity">
    <text evidence="1">Belongs to the ATPase alpha/beta chains family.</text>
</comment>
<dbReference type="CDD" id="cd18112">
    <property type="entry name" value="ATP-synt_V_A-type_beta_C"/>
    <property type="match status" value="1"/>
</dbReference>
<name>A0AAW2R9H6_9LAMI</name>
<dbReference type="PANTHER" id="PTHR43389:SF4">
    <property type="entry name" value="V-TYPE PROTON ATPASE SUBUNIT B"/>
    <property type="match status" value="1"/>
</dbReference>
<dbReference type="AlphaFoldDB" id="A0AAW2R9H6"/>
<reference evidence="8" key="1">
    <citation type="submission" date="2020-06" db="EMBL/GenBank/DDBJ databases">
        <authorList>
            <person name="Li T."/>
            <person name="Hu X."/>
            <person name="Zhang T."/>
            <person name="Song X."/>
            <person name="Zhang H."/>
            <person name="Dai N."/>
            <person name="Sheng W."/>
            <person name="Hou X."/>
            <person name="Wei L."/>
        </authorList>
    </citation>
    <scope>NUCLEOTIDE SEQUENCE</scope>
    <source>
        <strain evidence="8">KEN8</strain>
        <tissue evidence="8">Leaf</tissue>
    </source>
</reference>
<dbReference type="InterPro" id="IPR000194">
    <property type="entry name" value="ATPase_F1/V1/A1_a/bsu_nucl-bd"/>
</dbReference>
<dbReference type="Pfam" id="PF00006">
    <property type="entry name" value="ATP-synt_ab"/>
    <property type="match status" value="2"/>
</dbReference>
<dbReference type="CDD" id="cd18118">
    <property type="entry name" value="ATP-synt_V_A-type_beta_N"/>
    <property type="match status" value="1"/>
</dbReference>
<dbReference type="NCBIfam" id="NF003235">
    <property type="entry name" value="PRK04196.1"/>
    <property type="match status" value="1"/>
</dbReference>
<dbReference type="GO" id="GO:0005524">
    <property type="term" value="F:ATP binding"/>
    <property type="evidence" value="ECO:0007669"/>
    <property type="project" value="InterPro"/>
</dbReference>
<dbReference type="GO" id="GO:0046961">
    <property type="term" value="F:proton-transporting ATPase activity, rotational mechanism"/>
    <property type="evidence" value="ECO:0007669"/>
    <property type="project" value="TreeGrafter"/>
</dbReference>
<dbReference type="Pfam" id="PF22919">
    <property type="entry name" value="ATP-synt_VA_C"/>
    <property type="match status" value="1"/>
</dbReference>
<dbReference type="GO" id="GO:0007035">
    <property type="term" value="P:vacuolar acidification"/>
    <property type="evidence" value="ECO:0007669"/>
    <property type="project" value="TreeGrafter"/>
</dbReference>
<feature type="domain" description="ATP synthase A/B type C-terminal" evidence="7">
    <location>
        <begin position="371"/>
        <end position="470"/>
    </location>
</feature>
<sequence length="476" mass="53312">MGVAQNNVDMEEGTLEIGIEYRTVSGVAGPLVILDKVKGPKYNEIVNIRLGDGTTRRGQVLEVDGEKAVVQVFEGTSGIDNKYTTVQFTGENFSWSSVSSHSINVFKPGPDRTGRFIGLTGSWTYVRSGYEHKNRRGSSINPSERTYPEEMIQTGISTIDVMNSIARGQKIPLFSAAGLPHNEIAAQICRQAGLVKRLEKADDLLQDHEEDNFAIVFAAMGVNMETAQFFKRDFEENGSMESDPFPELEYLAYECGKHVLVILTDMSSYADALREVSAAREEVPGRRGYPGYMYTDLATIYERAGRIEGRKGSITQIPILTMPNDDITHPTPDLTGYITEGQIYIDRQLHNRQIFPPINVLPSLSRLMKSAIGEGMTRRDHSDVSNQLYANYAIGKDVQAMKAVVGEEALSSEDLLYLEFLDKFERKFVTQGAYDTRNIFQSLDLAWALLRIFPRELLHRIPGKTLDQFYSRDASN</sequence>
<evidence type="ECO:0000256" key="3">
    <source>
        <dbReference type="ARBA" id="ARBA00022781"/>
    </source>
</evidence>
<dbReference type="SUPFAM" id="SSF52540">
    <property type="entry name" value="P-loop containing nucleoside triphosphate hydrolases"/>
    <property type="match status" value="1"/>
</dbReference>
<keyword evidence="3" id="KW-0375">Hydrogen ion transport</keyword>
<proteinExistence type="inferred from homology"/>
<organism evidence="8">
    <name type="scientific">Sesamum calycinum</name>
    <dbReference type="NCBI Taxonomy" id="2727403"/>
    <lineage>
        <taxon>Eukaryota</taxon>
        <taxon>Viridiplantae</taxon>
        <taxon>Streptophyta</taxon>
        <taxon>Embryophyta</taxon>
        <taxon>Tracheophyta</taxon>
        <taxon>Spermatophyta</taxon>
        <taxon>Magnoliopsida</taxon>
        <taxon>eudicotyledons</taxon>
        <taxon>Gunneridae</taxon>
        <taxon>Pentapetalae</taxon>
        <taxon>asterids</taxon>
        <taxon>lamiids</taxon>
        <taxon>Lamiales</taxon>
        <taxon>Pedaliaceae</taxon>
        <taxon>Sesamum</taxon>
    </lineage>
</organism>
<evidence type="ECO:0000256" key="2">
    <source>
        <dbReference type="ARBA" id="ARBA00022448"/>
    </source>
</evidence>
<evidence type="ECO:0000313" key="8">
    <source>
        <dbReference type="EMBL" id="KAL0376256.1"/>
    </source>
</evidence>
<accession>A0AAW2R9H6</accession>